<evidence type="ECO:0000256" key="1">
    <source>
        <dbReference type="SAM" id="Phobius"/>
    </source>
</evidence>
<sequence length="104" mass="11033">MGLPPGVDLGYTAAVLLGIGTVTYLLRALPFRLLNYLKGSDFLAMLSITMPVGVMLILVVFTAPSFSWKVAAAVLLTVGLHLWRRSAALSIVTGTAAYVALLQI</sequence>
<dbReference type="Pfam" id="PF05437">
    <property type="entry name" value="AzlD"/>
    <property type="match status" value="1"/>
</dbReference>
<reference evidence="2 3" key="1">
    <citation type="submission" date="2019-08" db="EMBL/GenBank/DDBJ databases">
        <authorList>
            <person name="Lei W."/>
        </authorList>
    </citation>
    <scope>NUCLEOTIDE SEQUENCE [LARGE SCALE GENOMIC DNA]</scope>
    <source>
        <strain evidence="2 3">CCUG 58627</strain>
    </source>
</reference>
<dbReference type="OrthoDB" id="5324916at2"/>
<accession>A0A5C5UES6</accession>
<dbReference type="AlphaFoldDB" id="A0A5C5UES6"/>
<evidence type="ECO:0000313" key="2">
    <source>
        <dbReference type="EMBL" id="TWT23950.1"/>
    </source>
</evidence>
<keyword evidence="1" id="KW-0812">Transmembrane</keyword>
<dbReference type="EMBL" id="VOHM01000022">
    <property type="protein sequence ID" value="TWT23950.1"/>
    <property type="molecule type" value="Genomic_DNA"/>
</dbReference>
<name>A0A5C5UES6_9CORY</name>
<protein>
    <submittedName>
        <fullName evidence="2">Branched-chain amino acid ABC transporter permease</fullName>
    </submittedName>
</protein>
<feature type="transmembrane region" description="Helical" evidence="1">
    <location>
        <begin position="42"/>
        <end position="60"/>
    </location>
</feature>
<feature type="transmembrane region" description="Helical" evidence="1">
    <location>
        <begin position="12"/>
        <end position="30"/>
    </location>
</feature>
<evidence type="ECO:0000313" key="3">
    <source>
        <dbReference type="Proteomes" id="UP000320791"/>
    </source>
</evidence>
<organism evidence="2 3">
    <name type="scientific">Corynebacterium canis</name>
    <dbReference type="NCBI Taxonomy" id="679663"/>
    <lineage>
        <taxon>Bacteria</taxon>
        <taxon>Bacillati</taxon>
        <taxon>Actinomycetota</taxon>
        <taxon>Actinomycetes</taxon>
        <taxon>Mycobacteriales</taxon>
        <taxon>Corynebacteriaceae</taxon>
        <taxon>Corynebacterium</taxon>
    </lineage>
</organism>
<gene>
    <name evidence="2" type="ORF">FRX94_09720</name>
</gene>
<keyword evidence="3" id="KW-1185">Reference proteome</keyword>
<comment type="caution">
    <text evidence="2">The sequence shown here is derived from an EMBL/GenBank/DDBJ whole genome shotgun (WGS) entry which is preliminary data.</text>
</comment>
<dbReference type="Proteomes" id="UP000320791">
    <property type="component" value="Unassembled WGS sequence"/>
</dbReference>
<keyword evidence="1" id="KW-1133">Transmembrane helix</keyword>
<keyword evidence="1" id="KW-0472">Membrane</keyword>
<proteinExistence type="predicted"/>
<dbReference type="InterPro" id="IPR008407">
    <property type="entry name" value="Brnchd-chn_aa_trnsp_AzlD"/>
</dbReference>